<keyword evidence="1" id="KW-1133">Transmembrane helix</keyword>
<protein>
    <submittedName>
        <fullName evidence="2">Uncharacterized protein</fullName>
    </submittedName>
</protein>
<dbReference type="Proteomes" id="UP000251241">
    <property type="component" value="Unassembled WGS sequence"/>
</dbReference>
<dbReference type="AlphaFoldDB" id="A0A2X2J708"/>
<dbReference type="EMBL" id="UAUU01000009">
    <property type="protein sequence ID" value="SPZ87453.1"/>
    <property type="molecule type" value="Genomic_DNA"/>
</dbReference>
<reference evidence="2 3" key="1">
    <citation type="submission" date="2018-06" db="EMBL/GenBank/DDBJ databases">
        <authorList>
            <consortium name="Pathogen Informatics"/>
            <person name="Doyle S."/>
        </authorList>
    </citation>
    <scope>NUCLEOTIDE SEQUENCE [LARGE SCALE GENOMIC DNA]</scope>
    <source>
        <strain evidence="2 3">NCTC11343</strain>
    </source>
</reference>
<sequence length="168" mass="19461">MPAMNQIDLTHNQLVLKENKGPLVARIFIYLLTIMTIILPLGGFIANVLNDGVTLMSVVFYGIFGLIAWYMIRVSLWNTYGTEIIHFQKNKFNYAGNYQWFKGSLKEFDFEKIDFTIQKAGYEEDHKGVLVIKFDEKEMFETVSKFPLSDLEILLINLKALYSDQTLE</sequence>
<evidence type="ECO:0000313" key="3">
    <source>
        <dbReference type="Proteomes" id="UP000251241"/>
    </source>
</evidence>
<proteinExistence type="predicted"/>
<accession>A0A2X2J708</accession>
<organism evidence="2 3">
    <name type="scientific">Sphingobacterium multivorum</name>
    <dbReference type="NCBI Taxonomy" id="28454"/>
    <lineage>
        <taxon>Bacteria</taxon>
        <taxon>Pseudomonadati</taxon>
        <taxon>Bacteroidota</taxon>
        <taxon>Sphingobacteriia</taxon>
        <taxon>Sphingobacteriales</taxon>
        <taxon>Sphingobacteriaceae</taxon>
        <taxon>Sphingobacterium</taxon>
    </lineage>
</organism>
<evidence type="ECO:0000313" key="2">
    <source>
        <dbReference type="EMBL" id="SPZ87453.1"/>
    </source>
</evidence>
<keyword evidence="1" id="KW-0472">Membrane</keyword>
<name>A0A2X2J708_SPHMU</name>
<gene>
    <name evidence="2" type="ORF">NCTC11343_02916</name>
</gene>
<feature type="transmembrane region" description="Helical" evidence="1">
    <location>
        <begin position="27"/>
        <end position="46"/>
    </location>
</feature>
<feature type="transmembrane region" description="Helical" evidence="1">
    <location>
        <begin position="52"/>
        <end position="72"/>
    </location>
</feature>
<evidence type="ECO:0000256" key="1">
    <source>
        <dbReference type="SAM" id="Phobius"/>
    </source>
</evidence>
<keyword evidence="1" id="KW-0812">Transmembrane</keyword>